<keyword evidence="4" id="KW-0677">Repeat</keyword>
<dbReference type="PANTHER" id="PTHR24377">
    <property type="entry name" value="IP01015P-RELATED"/>
    <property type="match status" value="1"/>
</dbReference>
<organism evidence="11">
    <name type="scientific">Anguilla anguilla</name>
    <name type="common">European freshwater eel</name>
    <name type="synonym">Muraena anguilla</name>
    <dbReference type="NCBI Taxonomy" id="7936"/>
    <lineage>
        <taxon>Eukaryota</taxon>
        <taxon>Metazoa</taxon>
        <taxon>Chordata</taxon>
        <taxon>Craniata</taxon>
        <taxon>Vertebrata</taxon>
        <taxon>Euteleostomi</taxon>
        <taxon>Actinopterygii</taxon>
        <taxon>Neopterygii</taxon>
        <taxon>Teleostei</taxon>
        <taxon>Anguilliformes</taxon>
        <taxon>Anguillidae</taxon>
        <taxon>Anguilla</taxon>
    </lineage>
</organism>
<evidence type="ECO:0000256" key="7">
    <source>
        <dbReference type="ARBA" id="ARBA00023125"/>
    </source>
</evidence>
<evidence type="ECO:0000256" key="8">
    <source>
        <dbReference type="ARBA" id="ARBA00023242"/>
    </source>
</evidence>
<dbReference type="GO" id="GO:0005634">
    <property type="term" value="C:nucleus"/>
    <property type="evidence" value="ECO:0007669"/>
    <property type="project" value="UniProtKB-SubCell"/>
</dbReference>
<keyword evidence="6" id="KW-0862">Zinc</keyword>
<keyword evidence="8" id="KW-0539">Nucleus</keyword>
<dbReference type="InterPro" id="IPR013087">
    <property type="entry name" value="Znf_C2H2_type"/>
</dbReference>
<dbReference type="SUPFAM" id="SSF57667">
    <property type="entry name" value="beta-beta-alpha zinc fingers"/>
    <property type="match status" value="1"/>
</dbReference>
<proteinExistence type="inferred from homology"/>
<keyword evidence="3" id="KW-0479">Metal-binding</keyword>
<dbReference type="GO" id="GO:0008270">
    <property type="term" value="F:zinc ion binding"/>
    <property type="evidence" value="ECO:0007669"/>
    <property type="project" value="UniProtKB-KW"/>
</dbReference>
<name>A0A0E9XFX2_ANGAN</name>
<evidence type="ECO:0000259" key="10">
    <source>
        <dbReference type="PROSITE" id="PS50157"/>
    </source>
</evidence>
<evidence type="ECO:0000256" key="9">
    <source>
        <dbReference type="PROSITE-ProRule" id="PRU00042"/>
    </source>
</evidence>
<comment type="similarity">
    <text evidence="2">Belongs to the krueppel C2H2-type zinc-finger protein family.</text>
</comment>
<sequence length="140" mass="16548">MTHTGEKSYKCIKCDKRFSVKSYLNAHMRIHTGEKPYRCIHCWKCFTQQGTLIRHQSIHTAPMIPNSSKNPSLLNFCQNNIIQQNRHKINTSEKLYKCTVWMHCCKKVMSIAHLYSENELTVLAFWFCYCQCRGFNVYVC</sequence>
<comment type="subcellular location">
    <subcellularLocation>
        <location evidence="1">Nucleus</location>
    </subcellularLocation>
</comment>
<dbReference type="PROSITE" id="PS00028">
    <property type="entry name" value="ZINC_FINGER_C2H2_1"/>
    <property type="match status" value="2"/>
</dbReference>
<dbReference type="InterPro" id="IPR050826">
    <property type="entry name" value="Krueppel_C2H2_ZnFinger"/>
</dbReference>
<dbReference type="SMART" id="SM00355">
    <property type="entry name" value="ZnF_C2H2"/>
    <property type="match status" value="2"/>
</dbReference>
<dbReference type="EMBL" id="GBXM01007989">
    <property type="protein sequence ID" value="JAI00589.1"/>
    <property type="molecule type" value="Transcribed_RNA"/>
</dbReference>
<reference evidence="11" key="2">
    <citation type="journal article" date="2015" name="Fish Shellfish Immunol.">
        <title>Early steps in the European eel (Anguilla anguilla)-Vibrio vulnificus interaction in the gills: Role of the RtxA13 toxin.</title>
        <authorList>
            <person name="Callol A."/>
            <person name="Pajuelo D."/>
            <person name="Ebbesson L."/>
            <person name="Teles M."/>
            <person name="MacKenzie S."/>
            <person name="Amaro C."/>
        </authorList>
    </citation>
    <scope>NUCLEOTIDE SEQUENCE</scope>
</reference>
<evidence type="ECO:0000313" key="11">
    <source>
        <dbReference type="EMBL" id="JAI00589.1"/>
    </source>
</evidence>
<dbReference type="FunFam" id="3.30.160.60:FF:001119">
    <property type="entry name" value="zinc finger protein 408"/>
    <property type="match status" value="1"/>
</dbReference>
<evidence type="ECO:0000256" key="6">
    <source>
        <dbReference type="ARBA" id="ARBA00022833"/>
    </source>
</evidence>
<dbReference type="PROSITE" id="PS50157">
    <property type="entry name" value="ZINC_FINGER_C2H2_2"/>
    <property type="match status" value="2"/>
</dbReference>
<evidence type="ECO:0000256" key="4">
    <source>
        <dbReference type="ARBA" id="ARBA00022737"/>
    </source>
</evidence>
<keyword evidence="7" id="KW-0238">DNA-binding</keyword>
<evidence type="ECO:0000256" key="5">
    <source>
        <dbReference type="ARBA" id="ARBA00022771"/>
    </source>
</evidence>
<protein>
    <recommendedName>
        <fullName evidence="10">C2H2-type domain-containing protein</fullName>
    </recommendedName>
</protein>
<dbReference type="FunFam" id="3.30.160.60:FF:001954">
    <property type="entry name" value="Zinc finger protein 787"/>
    <property type="match status" value="1"/>
</dbReference>
<evidence type="ECO:0000256" key="1">
    <source>
        <dbReference type="ARBA" id="ARBA00004123"/>
    </source>
</evidence>
<feature type="domain" description="C2H2-type" evidence="10">
    <location>
        <begin position="37"/>
        <end position="64"/>
    </location>
</feature>
<dbReference type="GO" id="GO:0003677">
    <property type="term" value="F:DNA binding"/>
    <property type="evidence" value="ECO:0007669"/>
    <property type="project" value="UniProtKB-KW"/>
</dbReference>
<keyword evidence="5 9" id="KW-0863">Zinc-finger</keyword>
<dbReference type="Gene3D" id="3.30.160.60">
    <property type="entry name" value="Classic Zinc Finger"/>
    <property type="match status" value="2"/>
</dbReference>
<accession>A0A0E9XFX2</accession>
<dbReference type="Pfam" id="PF00096">
    <property type="entry name" value="zf-C2H2"/>
    <property type="match status" value="2"/>
</dbReference>
<dbReference type="InterPro" id="IPR036236">
    <property type="entry name" value="Znf_C2H2_sf"/>
</dbReference>
<reference evidence="11" key="1">
    <citation type="submission" date="2014-11" db="EMBL/GenBank/DDBJ databases">
        <authorList>
            <person name="Amaro Gonzalez C."/>
        </authorList>
    </citation>
    <scope>NUCLEOTIDE SEQUENCE</scope>
</reference>
<evidence type="ECO:0000256" key="2">
    <source>
        <dbReference type="ARBA" id="ARBA00006991"/>
    </source>
</evidence>
<evidence type="ECO:0000256" key="3">
    <source>
        <dbReference type="ARBA" id="ARBA00022723"/>
    </source>
</evidence>
<feature type="domain" description="C2H2-type" evidence="10">
    <location>
        <begin position="9"/>
        <end position="36"/>
    </location>
</feature>
<dbReference type="AlphaFoldDB" id="A0A0E9XFX2"/>